<dbReference type="PROSITE" id="PS51257">
    <property type="entry name" value="PROKAR_LIPOPROTEIN"/>
    <property type="match status" value="1"/>
</dbReference>
<proteinExistence type="predicted"/>
<feature type="signal peptide" evidence="2">
    <location>
        <begin position="1"/>
        <end position="21"/>
    </location>
</feature>
<gene>
    <name evidence="4" type="ORF">AMOR_08790</name>
</gene>
<dbReference type="Proteomes" id="UP001162891">
    <property type="component" value="Chromosome"/>
</dbReference>
<dbReference type="Pfam" id="PF13205">
    <property type="entry name" value="Big_5"/>
    <property type="match status" value="1"/>
</dbReference>
<reference evidence="5" key="1">
    <citation type="journal article" date="2022" name="Int. J. Syst. Evol. Microbiol.">
        <title>Anaeromyxobacter oryzae sp. nov., Anaeromyxobacter diazotrophicus sp. nov. and Anaeromyxobacter paludicola sp. nov., isolated from paddy soils.</title>
        <authorList>
            <person name="Itoh H."/>
            <person name="Xu Z."/>
            <person name="Mise K."/>
            <person name="Masuda Y."/>
            <person name="Ushijima N."/>
            <person name="Hayakawa C."/>
            <person name="Shiratori Y."/>
            <person name="Senoo K."/>
        </authorList>
    </citation>
    <scope>NUCLEOTIDE SEQUENCE [LARGE SCALE GENOMIC DNA]</scope>
    <source>
        <strain evidence="5">Red232</strain>
    </source>
</reference>
<dbReference type="InterPro" id="IPR014755">
    <property type="entry name" value="Cu-Rt/internalin_Ig-like"/>
</dbReference>
<evidence type="ECO:0000313" key="4">
    <source>
        <dbReference type="EMBL" id="BDG01883.1"/>
    </source>
</evidence>
<dbReference type="RefSeq" id="WP_248358823.1">
    <property type="nucleotide sequence ID" value="NZ_AP025591.1"/>
</dbReference>
<dbReference type="EMBL" id="AP025591">
    <property type="protein sequence ID" value="BDG01883.1"/>
    <property type="molecule type" value="Genomic_DNA"/>
</dbReference>
<evidence type="ECO:0000313" key="5">
    <source>
        <dbReference type="Proteomes" id="UP001162891"/>
    </source>
</evidence>
<keyword evidence="1 2" id="KW-0732">Signal</keyword>
<feature type="domain" description="SbsA Ig-like" evidence="3">
    <location>
        <begin position="104"/>
        <end position="202"/>
    </location>
</feature>
<sequence length="737" mass="77509">MYSRSFAFAVALVAMSGCTLAESEPAIRLVAVRSVSNVAPTVRVETHGVDRALLFVDGLELPGTAPVGQEVPVKLPTVGAHRVHARVYRGASAQDSAPLELIWDVTPPSVTFSPREGLVYSTEPFAVTATFDEPLDPATVTGETVTLTSGPTRSAVPTLVTLSPDGRRIEIRTNSDLRTLGYAELRLAVRDLAGNPLANDFRTYSWGSPTVEVSWQISRPDVSGTAQIGVWWEFGPDVLTVLLDGNPIGTVARRGSLAWDTTTVPDGSYALTLSAPQWFVHAPQFTVFVRNAPPALLGCTVSATAPSSLLVEARFDQPVRYVGGSDTSTCVQVASDLIACKPAQVVPALPGPWTLDVTRTVMNLAGVPPAPPQTCTVELPGWRAPFGEGPIRSVTSALGPEIVSARTVPAPSYDVLPDSLEIARRSLAGDATPGRIELLQAQGAQPLALADTLVASGATEVRAYSDSTGCSLLWLEPAAGGDVTVRTSAGAGVAVTRSASADVRLVRTFDGFAQAWTELDNGRRVFRMMGFDSTRTIASLTLTPPANVAVDGSVIDSAASWYHVALVETGPDGVARLYVRAYLPNRPTLPDVWSTLGGVLNADPAAGASEPAVGGDGGSSYAPFVAWVEGGRVLAREWDMASGQWSAPVSLSDGRAGATVRSPVIVGRKVVFVEREKGVDRFIFHRWGTVYAGDPGFHPMAPLETGGVVTSFTAGGDPLTISWTDDAGAVRVRVAVP</sequence>
<evidence type="ECO:0000259" key="3">
    <source>
        <dbReference type="Pfam" id="PF13205"/>
    </source>
</evidence>
<keyword evidence="5" id="KW-1185">Reference proteome</keyword>
<evidence type="ECO:0000256" key="1">
    <source>
        <dbReference type="ARBA" id="ARBA00022729"/>
    </source>
</evidence>
<protein>
    <recommendedName>
        <fullName evidence="3">SbsA Ig-like domain-containing protein</fullName>
    </recommendedName>
</protein>
<evidence type="ECO:0000256" key="2">
    <source>
        <dbReference type="SAM" id="SignalP"/>
    </source>
</evidence>
<name>A0ABM7WQZ8_9BACT</name>
<dbReference type="Gene3D" id="2.60.40.1220">
    <property type="match status" value="1"/>
</dbReference>
<dbReference type="InterPro" id="IPR032812">
    <property type="entry name" value="SbsA_Ig"/>
</dbReference>
<organism evidence="4 5">
    <name type="scientific">Anaeromyxobacter oryzae</name>
    <dbReference type="NCBI Taxonomy" id="2918170"/>
    <lineage>
        <taxon>Bacteria</taxon>
        <taxon>Pseudomonadati</taxon>
        <taxon>Myxococcota</taxon>
        <taxon>Myxococcia</taxon>
        <taxon>Myxococcales</taxon>
        <taxon>Cystobacterineae</taxon>
        <taxon>Anaeromyxobacteraceae</taxon>
        <taxon>Anaeromyxobacter</taxon>
    </lineage>
</organism>
<feature type="chain" id="PRO_5046097504" description="SbsA Ig-like domain-containing protein" evidence="2">
    <location>
        <begin position="22"/>
        <end position="737"/>
    </location>
</feature>
<accession>A0ABM7WQZ8</accession>